<evidence type="ECO:0000256" key="2">
    <source>
        <dbReference type="PIRSR" id="PIRSR001359-2"/>
    </source>
</evidence>
<comment type="caution">
    <text evidence="4">The sequence shown here is derived from an EMBL/GenBank/DDBJ whole genome shotgun (WGS) entry which is preliminary data.</text>
</comment>
<comment type="cofactor">
    <cofactor evidence="3">
        <name>Zn(2+)</name>
        <dbReference type="ChEBI" id="CHEBI:29105"/>
    </cofactor>
    <text evidence="3">Binds 2 Zn(2+) ions per subunit. One is catalytic and the other provides a structural contribution.</text>
</comment>
<feature type="binding site" evidence="2">
    <location>
        <begin position="223"/>
        <end position="226"/>
    </location>
    <ligand>
        <name>dihydroxyacetone phosphate</name>
        <dbReference type="ChEBI" id="CHEBI:57642"/>
    </ligand>
</feature>
<evidence type="ECO:0000313" key="4">
    <source>
        <dbReference type="EMBL" id="MST97973.1"/>
    </source>
</evidence>
<dbReference type="InterPro" id="IPR050246">
    <property type="entry name" value="Class_II_FBP_aldolase"/>
</dbReference>
<dbReference type="Gene3D" id="3.20.20.70">
    <property type="entry name" value="Aldolase class I"/>
    <property type="match status" value="1"/>
</dbReference>
<keyword evidence="3" id="KW-0479">Metal-binding</keyword>
<feature type="binding site" evidence="3">
    <location>
        <position position="83"/>
    </location>
    <ligand>
        <name>Zn(2+)</name>
        <dbReference type="ChEBI" id="CHEBI:29105"/>
        <label>1</label>
        <note>catalytic</note>
    </ligand>
</feature>
<dbReference type="SUPFAM" id="SSF51569">
    <property type="entry name" value="Aldolase"/>
    <property type="match status" value="1"/>
</dbReference>
<evidence type="ECO:0000256" key="3">
    <source>
        <dbReference type="PIRSR" id="PIRSR001359-3"/>
    </source>
</evidence>
<dbReference type="InterPro" id="IPR000771">
    <property type="entry name" value="FBA_II"/>
</dbReference>
<dbReference type="Proteomes" id="UP000435649">
    <property type="component" value="Unassembled WGS sequence"/>
</dbReference>
<reference evidence="4 5" key="1">
    <citation type="submission" date="2019-08" db="EMBL/GenBank/DDBJ databases">
        <title>In-depth cultivation of the pig gut microbiome towards novel bacterial diversity and tailored functional studies.</title>
        <authorList>
            <person name="Wylensek D."/>
            <person name="Hitch T.C.A."/>
            <person name="Clavel T."/>
        </authorList>
    </citation>
    <scope>NUCLEOTIDE SEQUENCE [LARGE SCALE GENOMIC DNA]</scope>
    <source>
        <strain evidence="4 5">BBE-744-WT-12</strain>
    </source>
</reference>
<dbReference type="Pfam" id="PF01116">
    <property type="entry name" value="F_bP_aldolase"/>
    <property type="match status" value="1"/>
</dbReference>
<feature type="binding site" evidence="3">
    <location>
        <position position="104"/>
    </location>
    <ligand>
        <name>Zn(2+)</name>
        <dbReference type="ChEBI" id="CHEBI:29105"/>
        <label>2</label>
    </ligand>
</feature>
<dbReference type="CDD" id="cd00947">
    <property type="entry name" value="TBP_aldolase_IIB"/>
    <property type="match status" value="1"/>
</dbReference>
<dbReference type="GO" id="GO:0008270">
    <property type="term" value="F:zinc ion binding"/>
    <property type="evidence" value="ECO:0007669"/>
    <property type="project" value="InterPro"/>
</dbReference>
<gene>
    <name evidence="4" type="ORF">FYJ85_13080</name>
</gene>
<feature type="binding site" evidence="3">
    <location>
        <position position="201"/>
    </location>
    <ligand>
        <name>Zn(2+)</name>
        <dbReference type="ChEBI" id="CHEBI:29105"/>
        <label>1</label>
        <note>catalytic</note>
    </ligand>
</feature>
<feature type="binding site" evidence="2">
    <location>
        <position position="173"/>
    </location>
    <ligand>
        <name>dihydroxyacetone phosphate</name>
        <dbReference type="ChEBI" id="CHEBI:57642"/>
    </ligand>
</feature>
<dbReference type="GO" id="GO:0005975">
    <property type="term" value="P:carbohydrate metabolic process"/>
    <property type="evidence" value="ECO:0007669"/>
    <property type="project" value="InterPro"/>
</dbReference>
<dbReference type="GO" id="GO:0016832">
    <property type="term" value="F:aldehyde-lyase activity"/>
    <property type="evidence" value="ECO:0007669"/>
    <property type="project" value="InterPro"/>
</dbReference>
<dbReference type="PIRSF" id="PIRSF001359">
    <property type="entry name" value="F_bP_aldolase_II"/>
    <property type="match status" value="1"/>
</dbReference>
<dbReference type="EMBL" id="VUNS01000014">
    <property type="protein sequence ID" value="MST97973.1"/>
    <property type="molecule type" value="Genomic_DNA"/>
</dbReference>
<evidence type="ECO:0000313" key="5">
    <source>
        <dbReference type="Proteomes" id="UP000435649"/>
    </source>
</evidence>
<feature type="binding site" evidence="3">
    <location>
        <position position="134"/>
    </location>
    <ligand>
        <name>Zn(2+)</name>
        <dbReference type="ChEBI" id="CHEBI:29105"/>
        <label>2</label>
    </ligand>
</feature>
<dbReference type="AlphaFoldDB" id="A0A844G4A6"/>
<dbReference type="PANTHER" id="PTHR30304:SF0">
    <property type="entry name" value="D-TAGATOSE-1,6-BISPHOSPHATE ALDOLASE SUBUNIT GATY-RELATED"/>
    <property type="match status" value="1"/>
</dbReference>
<accession>A0A844G4A6</accession>
<keyword evidence="3" id="KW-0862">Zinc</keyword>
<feature type="binding site" evidence="2">
    <location>
        <begin position="202"/>
        <end position="204"/>
    </location>
    <ligand>
        <name>dihydroxyacetone phosphate</name>
        <dbReference type="ChEBI" id="CHEBI:57642"/>
    </ligand>
</feature>
<feature type="active site" description="Proton donor" evidence="1">
    <location>
        <position position="82"/>
    </location>
</feature>
<dbReference type="RefSeq" id="WP_106055602.1">
    <property type="nucleotide sequence ID" value="NZ_CALXOB010000029.1"/>
</dbReference>
<evidence type="ECO:0000256" key="1">
    <source>
        <dbReference type="PIRSR" id="PIRSR001359-1"/>
    </source>
</evidence>
<organism evidence="4 5">
    <name type="scientific">Victivallis lenta</name>
    <dbReference type="NCBI Taxonomy" id="2606640"/>
    <lineage>
        <taxon>Bacteria</taxon>
        <taxon>Pseudomonadati</taxon>
        <taxon>Lentisphaerota</taxon>
        <taxon>Lentisphaeria</taxon>
        <taxon>Victivallales</taxon>
        <taxon>Victivallaceae</taxon>
        <taxon>Victivallis</taxon>
    </lineage>
</organism>
<name>A0A844G4A6_9BACT</name>
<sequence>MSLVTMRELLPAARKQRRAVGAFNVANYETAAAVVRAAEKERSPVIIQLYMRLFNSDKAYDLAGMLIRMAGRSSQPVALHLDHGDSVTQVENALKWGYTSVMFDGSRLPYDENVRLTRHCAELAKAAGASIEGEIGHVAMGDDTALTEPEEAEAFASAAGVDALAVSIGTAHGYYRSEPKLDIARCRAIAERLPDVPLVLHGGSGTPLSEIRKAIGNGIAKINVATEFQHTFLKSAGTSLAALDGKFVPVDKFMEPVIDDCAAYIARLIRFFAGR</sequence>
<feature type="binding site" evidence="3">
    <location>
        <position position="172"/>
    </location>
    <ligand>
        <name>Zn(2+)</name>
        <dbReference type="ChEBI" id="CHEBI:29105"/>
        <label>1</label>
        <note>catalytic</note>
    </ligand>
</feature>
<dbReference type="InterPro" id="IPR013785">
    <property type="entry name" value="Aldolase_TIM"/>
</dbReference>
<dbReference type="PANTHER" id="PTHR30304">
    <property type="entry name" value="D-TAGATOSE-1,6-BISPHOSPHATE ALDOLASE"/>
    <property type="match status" value="1"/>
</dbReference>
<protein>
    <submittedName>
        <fullName evidence="4">Class II fructose-bisphosphate aldolase</fullName>
    </submittedName>
</protein>
<keyword evidence="5" id="KW-1185">Reference proteome</keyword>
<proteinExistence type="predicted"/>